<feature type="domain" description="Double Cache" evidence="2">
    <location>
        <begin position="105"/>
        <end position="202"/>
    </location>
</feature>
<dbReference type="AlphaFoldDB" id="A0A4Q1AQG1"/>
<evidence type="ECO:0000259" key="2">
    <source>
        <dbReference type="Pfam" id="PF14827"/>
    </source>
</evidence>
<dbReference type="Proteomes" id="UP000289758">
    <property type="component" value="Unassembled WGS sequence"/>
</dbReference>
<accession>A0A4Q1AQG1</accession>
<evidence type="ECO:0000313" key="4">
    <source>
        <dbReference type="Proteomes" id="UP000289758"/>
    </source>
</evidence>
<dbReference type="InterPro" id="IPR029151">
    <property type="entry name" value="Sensor-like_sf"/>
</dbReference>
<protein>
    <recommendedName>
        <fullName evidence="2">Double Cache domain-containing protein</fullName>
    </recommendedName>
</protein>
<feature type="transmembrane region" description="Helical" evidence="1">
    <location>
        <begin position="6"/>
        <end position="28"/>
    </location>
</feature>
<keyword evidence="1" id="KW-0472">Membrane</keyword>
<name>A0A4Q1AQG1_9BACT</name>
<dbReference type="RefSeq" id="WP_129087693.1">
    <property type="nucleotide sequence ID" value="NZ_CP053836.1"/>
</dbReference>
<dbReference type="PROSITE" id="PS51257">
    <property type="entry name" value="PROKAR_LIPOPROTEIN"/>
    <property type="match status" value="1"/>
</dbReference>
<comment type="caution">
    <text evidence="3">The sequence shown here is derived from an EMBL/GenBank/DDBJ whole genome shotgun (WGS) entry which is preliminary data.</text>
</comment>
<keyword evidence="1" id="KW-0812">Transmembrane</keyword>
<dbReference type="OrthoDB" id="5362926at2"/>
<dbReference type="SUPFAM" id="SSF103190">
    <property type="entry name" value="Sensory domain-like"/>
    <property type="match status" value="1"/>
</dbReference>
<gene>
    <name evidence="3" type="ORF">CRV07_10815</name>
</gene>
<dbReference type="EMBL" id="PDKK01000009">
    <property type="protein sequence ID" value="RXK04637.1"/>
    <property type="molecule type" value="Genomic_DNA"/>
</dbReference>
<dbReference type="InterPro" id="IPR029150">
    <property type="entry name" value="dCache_3"/>
</dbReference>
<keyword evidence="4" id="KW-1185">Reference proteome</keyword>
<sequence length="272" mass="32026">MQNRQFILLTFIVLISCGGLVWVFNNYLEYENQEKNEKIIDLYLDELTGLVNKNRNLVLTASVLLAKDEAIKRCLKTNKRCNCFKYLTKSKQGLLDTLVFDDLKIHIHDRNLKSFYRLWSNNQDNDSLSSFRYSLNQVKNTQKSLSCIEIGRYSMLIRGITPVIEEGEYLGSIEAITNFDSVIKHFNKKGVKLFILMNKEYEYIVSKIKFKEEQKLKNYTLLNETNEDISFLKDMEFKKTSYQKVGYFYLINTPIYDLNHTIIGYYVLKVVL</sequence>
<dbReference type="Pfam" id="PF14827">
    <property type="entry name" value="dCache_3"/>
    <property type="match status" value="1"/>
</dbReference>
<evidence type="ECO:0000313" key="3">
    <source>
        <dbReference type="EMBL" id="RXK04637.1"/>
    </source>
</evidence>
<evidence type="ECO:0000256" key="1">
    <source>
        <dbReference type="SAM" id="Phobius"/>
    </source>
</evidence>
<keyword evidence="1" id="KW-1133">Transmembrane helix</keyword>
<reference evidence="3 4" key="1">
    <citation type="submission" date="2017-10" db="EMBL/GenBank/DDBJ databases">
        <title>Genomics of the genus Arcobacter.</title>
        <authorList>
            <person name="Perez-Cataluna A."/>
            <person name="Figueras M.J."/>
        </authorList>
    </citation>
    <scope>NUCLEOTIDE SEQUENCE [LARGE SCALE GENOMIC DNA]</scope>
    <source>
        <strain evidence="3 4">CECT 8441</strain>
    </source>
</reference>
<proteinExistence type="predicted"/>
<organism evidence="3 4">
    <name type="scientific">Halarcobacter ebronensis</name>
    <dbReference type="NCBI Taxonomy" id="1462615"/>
    <lineage>
        <taxon>Bacteria</taxon>
        <taxon>Pseudomonadati</taxon>
        <taxon>Campylobacterota</taxon>
        <taxon>Epsilonproteobacteria</taxon>
        <taxon>Campylobacterales</taxon>
        <taxon>Arcobacteraceae</taxon>
        <taxon>Halarcobacter</taxon>
    </lineage>
</organism>